<protein>
    <submittedName>
        <fullName evidence="1">Chromosome 1, complete genome</fullName>
    </submittedName>
</protein>
<reference evidence="2 3" key="2">
    <citation type="journal article" date="2010" name="Nature">
        <title>Comparative genomics reveals mobile pathogenicity chromosomes in Fusarium.</title>
        <authorList>
            <person name="Ma L.J."/>
            <person name="van der Does H.C."/>
            <person name="Borkovich K.A."/>
            <person name="Coleman J.J."/>
            <person name="Daboussi M.J."/>
            <person name="Di Pietro A."/>
            <person name="Dufresne M."/>
            <person name="Freitag M."/>
            <person name="Grabherr M."/>
            <person name="Henrissat B."/>
            <person name="Houterman P.M."/>
            <person name="Kang S."/>
            <person name="Shim W.B."/>
            <person name="Woloshuk C."/>
            <person name="Xie X."/>
            <person name="Xu J.R."/>
            <person name="Antoniw J."/>
            <person name="Baker S.E."/>
            <person name="Bluhm B.H."/>
            <person name="Breakspear A."/>
            <person name="Brown D.W."/>
            <person name="Butchko R.A."/>
            <person name="Chapman S."/>
            <person name="Coulson R."/>
            <person name="Coutinho P.M."/>
            <person name="Danchin E.G."/>
            <person name="Diener A."/>
            <person name="Gale L.R."/>
            <person name="Gardiner D.M."/>
            <person name="Goff S."/>
            <person name="Hammond-Kosack K.E."/>
            <person name="Hilburn K."/>
            <person name="Hua-Van A."/>
            <person name="Jonkers W."/>
            <person name="Kazan K."/>
            <person name="Kodira C.D."/>
            <person name="Koehrsen M."/>
            <person name="Kumar L."/>
            <person name="Lee Y.H."/>
            <person name="Li L."/>
            <person name="Manners J.M."/>
            <person name="Miranda-Saavedra D."/>
            <person name="Mukherjee M."/>
            <person name="Park G."/>
            <person name="Park J."/>
            <person name="Park S.Y."/>
            <person name="Proctor R.H."/>
            <person name="Regev A."/>
            <person name="Ruiz-Roldan M.C."/>
            <person name="Sain D."/>
            <person name="Sakthikumar S."/>
            <person name="Sykes S."/>
            <person name="Schwartz D.C."/>
            <person name="Turgeon B.G."/>
            <person name="Wapinski I."/>
            <person name="Yoder O."/>
            <person name="Young S."/>
            <person name="Zeng Q."/>
            <person name="Zhou S."/>
            <person name="Galagan J."/>
            <person name="Cuomo C.A."/>
            <person name="Kistler H.C."/>
            <person name="Rep M."/>
        </authorList>
    </citation>
    <scope>GENOME REANNOTATION</scope>
    <source>
        <strain evidence="3">ATCC MYA-4620 / CBS 123657 / FGSC 9075 / NRRL 31084 / PH-1</strain>
        <strain evidence="2">PH-1 / ATCC MYA-4620 / FGSC 9075 / NRRL 31084</strain>
    </source>
</reference>
<dbReference type="AlphaFoldDB" id="I1S4M2"/>
<reference evidence="1 3" key="4">
    <citation type="journal article" date="2015" name="BMC Genomics">
        <title>The completed genome sequence of the pathogenic ascomycete fungus Fusarium graminearum.</title>
        <authorList>
            <person name="King R."/>
            <person name="Urban M."/>
            <person name="Hammond-Kosack M.C."/>
            <person name="Hassani-Pak K."/>
            <person name="Hammond-Kosack K.E."/>
        </authorList>
    </citation>
    <scope>NUCLEOTIDE SEQUENCE [LARGE SCALE GENOMIC DNA]</scope>
    <source>
        <strain evidence="3">ATCC MYA-4620 / CBS 123657 / FGSC 9075 / NRRL 31084 / PH-1</strain>
        <strain evidence="1">PH-1</strain>
    </source>
</reference>
<evidence type="ECO:0000313" key="2">
    <source>
        <dbReference type="EnsemblFungi" id="CEF72558"/>
    </source>
</evidence>
<dbReference type="InParanoid" id="I1S4M2"/>
<reference key="3">
    <citation type="submission" date="2014-02" db="EMBL/GenBank/DDBJ databases">
        <title>A revised Fusarium graminearum genomic reference sequence using whole shotgun re-sequencing.</title>
        <authorList>
            <person name="King R."/>
            <person name="Urban M."/>
            <person name="Hassani-Pak K."/>
            <person name="Hammond-Kosack K."/>
        </authorList>
    </citation>
    <scope>NUCLEOTIDE SEQUENCE</scope>
    <source>
        <strain>PH-1</strain>
    </source>
</reference>
<dbReference type="EMBL" id="HG970332">
    <property type="protein sequence ID" value="CEF72558.1"/>
    <property type="molecule type" value="Genomic_DNA"/>
</dbReference>
<reference evidence="2" key="5">
    <citation type="submission" date="2017-01" db="UniProtKB">
        <authorList>
            <consortium name="EnsemblFungi"/>
        </authorList>
    </citation>
    <scope>IDENTIFICATION</scope>
    <source>
        <strain evidence="2">PH-1 / ATCC MYA-4620 / FGSC 9075 / NRRL 31084</strain>
    </source>
</reference>
<reference evidence="2 3" key="1">
    <citation type="journal article" date="2007" name="Science">
        <title>The Fusarium graminearum genome reveals a link between localized polymorphism and pathogen specialization.</title>
        <authorList>
            <person name="Cuomo C.A."/>
            <person name="Gueldener U."/>
            <person name="Xu J.-R."/>
            <person name="Trail F."/>
            <person name="Turgeon B.G."/>
            <person name="Di Pietro A."/>
            <person name="Walton J.D."/>
            <person name="Ma L.-J."/>
            <person name="Baker S.E."/>
            <person name="Rep M."/>
            <person name="Adam G."/>
            <person name="Antoniw J."/>
            <person name="Baldwin T."/>
            <person name="Calvo S.E."/>
            <person name="Chang Y.-L."/>
            <person name="DeCaprio D."/>
            <person name="Gale L.R."/>
            <person name="Gnerre S."/>
            <person name="Goswami R.S."/>
            <person name="Hammond-Kosack K."/>
            <person name="Harris L.J."/>
            <person name="Hilburn K."/>
            <person name="Kennell J.C."/>
            <person name="Kroken S."/>
            <person name="Magnuson J.K."/>
            <person name="Mannhaupt G."/>
            <person name="Mauceli E.W."/>
            <person name="Mewes H.-W."/>
            <person name="Mitterbauer R."/>
            <person name="Muehlbauer G."/>
            <person name="Muensterkoetter M."/>
            <person name="Nelson D."/>
            <person name="O'Donnell K."/>
            <person name="Ouellet T."/>
            <person name="Qi W."/>
            <person name="Quesneville H."/>
            <person name="Roncero M.I.G."/>
            <person name="Seong K.-Y."/>
            <person name="Tetko I.V."/>
            <person name="Urban M."/>
            <person name="Waalwijk C."/>
            <person name="Ward T.J."/>
            <person name="Yao J."/>
            <person name="Birren B.W."/>
            <person name="Kistler H.C."/>
        </authorList>
    </citation>
    <scope>NUCLEOTIDE SEQUENCE [LARGE SCALE GENOMIC DNA]</scope>
    <source>
        <strain evidence="3">ATCC MYA-4620 / CBS 123657 / FGSC 9075 / NRRL 31084 / PH-1</strain>
        <strain evidence="2">PH-1 / ATCC MYA-4620 / FGSC 9075 / NRRL 31084</strain>
    </source>
</reference>
<proteinExistence type="predicted"/>
<dbReference type="EnsemblFungi" id="CEF72558">
    <property type="protein sequence ID" value="CEF72558"/>
    <property type="gene ID" value="FGRRES_11790"/>
</dbReference>
<dbReference type="HOGENOM" id="CLU_2210285_0_0_1"/>
<sequence length="107" mass="11706">MDPITALQWIFRLSEAIDPIPTQTLISSVRLLVEQVSRIFKIQPKPSQAGPSSLNPCRSAGPLLRTASLVILFFASSAVNYAATLGNETPRERLHAKVTLDKSQFDG</sequence>
<name>I1S4M2_GIBZE</name>
<accession>I1S4M2</accession>
<evidence type="ECO:0000313" key="1">
    <source>
        <dbReference type="EMBL" id="CEF72558.1"/>
    </source>
</evidence>
<organism evidence="2">
    <name type="scientific">Gibberella zeae (strain ATCC MYA-4620 / CBS 123657 / FGSC 9075 / NRRL 31084 / PH-1)</name>
    <name type="common">Wheat head blight fungus</name>
    <name type="synonym">Fusarium graminearum</name>
    <dbReference type="NCBI Taxonomy" id="229533"/>
    <lineage>
        <taxon>Eukaryota</taxon>
        <taxon>Fungi</taxon>
        <taxon>Dikarya</taxon>
        <taxon>Ascomycota</taxon>
        <taxon>Pezizomycotina</taxon>
        <taxon>Sordariomycetes</taxon>
        <taxon>Hypocreomycetidae</taxon>
        <taxon>Hypocreales</taxon>
        <taxon>Nectriaceae</taxon>
        <taxon>Fusarium</taxon>
    </lineage>
</organism>
<gene>
    <name evidence="1" type="ORF">FGRAMPH1_01T01515</name>
</gene>
<dbReference type="KEGG" id="fgr:FGSG_11790"/>
<keyword evidence="3" id="KW-1185">Reference proteome</keyword>
<evidence type="ECO:0000313" key="3">
    <source>
        <dbReference type="Proteomes" id="UP000070720"/>
    </source>
</evidence>
<dbReference type="VEuPathDB" id="FungiDB:FGRAMPH1_01G01515"/>
<dbReference type="RefSeq" id="XP_011316283.1">
    <property type="nucleotide sequence ID" value="XM_011317981.1"/>
</dbReference>
<dbReference type="Proteomes" id="UP000070720">
    <property type="component" value="Chromosome 1"/>
</dbReference>